<organism evidence="1 2">
    <name type="scientific">Gordonia caeni</name>
    <dbReference type="NCBI Taxonomy" id="1007097"/>
    <lineage>
        <taxon>Bacteria</taxon>
        <taxon>Bacillati</taxon>
        <taxon>Actinomycetota</taxon>
        <taxon>Actinomycetes</taxon>
        <taxon>Mycobacteriales</taxon>
        <taxon>Gordoniaceae</taxon>
        <taxon>Gordonia</taxon>
    </lineage>
</organism>
<dbReference type="EMBL" id="BAAAZW010000002">
    <property type="protein sequence ID" value="GAA3952337.1"/>
    <property type="molecule type" value="Genomic_DNA"/>
</dbReference>
<sequence length="59" mass="5976">MGGTQFLSIVVVCGSVIETSFREVVRGAVRPASGVDQSAAGPSVRRCAAARASHCVALS</sequence>
<keyword evidence="2" id="KW-1185">Reference proteome</keyword>
<comment type="caution">
    <text evidence="1">The sequence shown here is derived from an EMBL/GenBank/DDBJ whole genome shotgun (WGS) entry which is preliminary data.</text>
</comment>
<dbReference type="Proteomes" id="UP001418444">
    <property type="component" value="Unassembled WGS sequence"/>
</dbReference>
<evidence type="ECO:0000313" key="1">
    <source>
        <dbReference type="EMBL" id="GAA3952337.1"/>
    </source>
</evidence>
<accession>A0ABP7NTM6</accession>
<protein>
    <submittedName>
        <fullName evidence="1">Uncharacterized protein</fullName>
    </submittedName>
</protein>
<reference evidence="2" key="1">
    <citation type="journal article" date="2019" name="Int. J. Syst. Evol. Microbiol.">
        <title>The Global Catalogue of Microorganisms (GCM) 10K type strain sequencing project: providing services to taxonomists for standard genome sequencing and annotation.</title>
        <authorList>
            <consortium name="The Broad Institute Genomics Platform"/>
            <consortium name="The Broad Institute Genome Sequencing Center for Infectious Disease"/>
            <person name="Wu L."/>
            <person name="Ma J."/>
        </authorList>
    </citation>
    <scope>NUCLEOTIDE SEQUENCE [LARGE SCALE GENOMIC DNA]</scope>
    <source>
        <strain evidence="2">JCM 16923</strain>
    </source>
</reference>
<name>A0ABP7NTM6_9ACTN</name>
<gene>
    <name evidence="1" type="ORF">GCM10022231_07900</name>
</gene>
<proteinExistence type="predicted"/>
<evidence type="ECO:0000313" key="2">
    <source>
        <dbReference type="Proteomes" id="UP001418444"/>
    </source>
</evidence>